<dbReference type="Proteomes" id="UP000475214">
    <property type="component" value="Unassembled WGS sequence"/>
</dbReference>
<dbReference type="AlphaFoldDB" id="A0A6L9SGP4"/>
<sequence>MSAATSAVRLLDLADQILAGDLTTPRARAARSAAVLGRSAVEQIVREVCDRHGLDVGRTSMRVQLACLRAVAPGTARDAAVAWSGLSRACHQHAYEIAPHDNEIRHLLTRARRASDHQIG</sequence>
<accession>A0A6L9SGP4</accession>
<name>A0A6L9SGP4_9ACTN</name>
<dbReference type="RefSeq" id="WP_163743748.1">
    <property type="nucleotide sequence ID" value="NZ_JAAGOA010000025.1"/>
</dbReference>
<keyword evidence="2" id="KW-1185">Reference proteome</keyword>
<protein>
    <submittedName>
        <fullName evidence="1">Uncharacterized protein</fullName>
    </submittedName>
</protein>
<proteinExistence type="predicted"/>
<dbReference type="EMBL" id="JAAGOA010000025">
    <property type="protein sequence ID" value="NEE03784.1"/>
    <property type="molecule type" value="Genomic_DNA"/>
</dbReference>
<organism evidence="1 2">
    <name type="scientific">Phytoactinopolyspora halotolerans</name>
    <dbReference type="NCBI Taxonomy" id="1981512"/>
    <lineage>
        <taxon>Bacteria</taxon>
        <taxon>Bacillati</taxon>
        <taxon>Actinomycetota</taxon>
        <taxon>Actinomycetes</taxon>
        <taxon>Jiangellales</taxon>
        <taxon>Jiangellaceae</taxon>
        <taxon>Phytoactinopolyspora</taxon>
    </lineage>
</organism>
<evidence type="ECO:0000313" key="1">
    <source>
        <dbReference type="EMBL" id="NEE03784.1"/>
    </source>
</evidence>
<comment type="caution">
    <text evidence="1">The sequence shown here is derived from an EMBL/GenBank/DDBJ whole genome shotgun (WGS) entry which is preliminary data.</text>
</comment>
<gene>
    <name evidence="1" type="ORF">G1H10_26805</name>
</gene>
<reference evidence="1 2" key="1">
    <citation type="submission" date="2020-02" db="EMBL/GenBank/DDBJ databases">
        <authorList>
            <person name="Li X.-J."/>
            <person name="Han X.-M."/>
        </authorList>
    </citation>
    <scope>NUCLEOTIDE SEQUENCE [LARGE SCALE GENOMIC DNA]</scope>
    <source>
        <strain evidence="1 2">CCTCC AB 2017055</strain>
    </source>
</reference>
<evidence type="ECO:0000313" key="2">
    <source>
        <dbReference type="Proteomes" id="UP000475214"/>
    </source>
</evidence>